<dbReference type="PANTHER" id="PTHR42939:SF1">
    <property type="entry name" value="ABC TRANSPORTER ATP-BINDING PROTEIN ALBC-RELATED"/>
    <property type="match status" value="1"/>
</dbReference>
<dbReference type="SUPFAM" id="SSF52540">
    <property type="entry name" value="P-loop containing nucleoside triphosphate hydrolases"/>
    <property type="match status" value="1"/>
</dbReference>
<dbReference type="InterPro" id="IPR027417">
    <property type="entry name" value="P-loop_NTPase"/>
</dbReference>
<dbReference type="Proteomes" id="UP001589610">
    <property type="component" value="Unassembled WGS sequence"/>
</dbReference>
<feature type="region of interest" description="Disordered" evidence="4">
    <location>
        <begin position="197"/>
        <end position="278"/>
    </location>
</feature>
<evidence type="ECO:0000313" key="6">
    <source>
        <dbReference type="EMBL" id="MFB9679542.1"/>
    </source>
</evidence>
<evidence type="ECO:0000256" key="2">
    <source>
        <dbReference type="ARBA" id="ARBA00022741"/>
    </source>
</evidence>
<proteinExistence type="predicted"/>
<evidence type="ECO:0000256" key="3">
    <source>
        <dbReference type="ARBA" id="ARBA00022840"/>
    </source>
</evidence>
<evidence type="ECO:0000256" key="4">
    <source>
        <dbReference type="SAM" id="MobiDB-lite"/>
    </source>
</evidence>
<keyword evidence="7" id="KW-1185">Reference proteome</keyword>
<feature type="compositionally biased region" description="Low complexity" evidence="4">
    <location>
        <begin position="242"/>
        <end position="254"/>
    </location>
</feature>
<dbReference type="Pfam" id="PF00005">
    <property type="entry name" value="ABC_tran"/>
    <property type="match status" value="1"/>
</dbReference>
<dbReference type="InterPro" id="IPR003439">
    <property type="entry name" value="ABC_transporter-like_ATP-bd"/>
</dbReference>
<dbReference type="GO" id="GO:0005524">
    <property type="term" value="F:ATP binding"/>
    <property type="evidence" value="ECO:0007669"/>
    <property type="project" value="UniProtKB-KW"/>
</dbReference>
<gene>
    <name evidence="6" type="ORF">ACFFRH_29010</name>
</gene>
<evidence type="ECO:0000256" key="1">
    <source>
        <dbReference type="ARBA" id="ARBA00022448"/>
    </source>
</evidence>
<dbReference type="PROSITE" id="PS50893">
    <property type="entry name" value="ABC_TRANSPORTER_2"/>
    <property type="match status" value="1"/>
</dbReference>
<keyword evidence="1" id="KW-0813">Transport</keyword>
<evidence type="ECO:0000259" key="5">
    <source>
        <dbReference type="PROSITE" id="PS50893"/>
    </source>
</evidence>
<evidence type="ECO:0000313" key="7">
    <source>
        <dbReference type="Proteomes" id="UP001589610"/>
    </source>
</evidence>
<reference evidence="6 7" key="1">
    <citation type="submission" date="2024-09" db="EMBL/GenBank/DDBJ databases">
        <authorList>
            <person name="Sun Q."/>
            <person name="Mori K."/>
        </authorList>
    </citation>
    <scope>NUCLEOTIDE SEQUENCE [LARGE SCALE GENOMIC DNA]</scope>
    <source>
        <strain evidence="6 7">JCM 3028</strain>
    </source>
</reference>
<comment type="caution">
    <text evidence="6">The sequence shown here is derived from an EMBL/GenBank/DDBJ whole genome shotgun (WGS) entry which is preliminary data.</text>
</comment>
<dbReference type="Gene3D" id="3.40.50.300">
    <property type="entry name" value="P-loop containing nucleotide triphosphate hydrolases"/>
    <property type="match status" value="1"/>
</dbReference>
<organism evidence="6 7">
    <name type="scientific">Streptosporangium vulgare</name>
    <dbReference type="NCBI Taxonomy" id="46190"/>
    <lineage>
        <taxon>Bacteria</taxon>
        <taxon>Bacillati</taxon>
        <taxon>Actinomycetota</taxon>
        <taxon>Actinomycetes</taxon>
        <taxon>Streptosporangiales</taxon>
        <taxon>Streptosporangiaceae</taxon>
        <taxon>Streptosporangium</taxon>
    </lineage>
</organism>
<dbReference type="InterPro" id="IPR051782">
    <property type="entry name" value="ABC_Transporter_VariousFunc"/>
</dbReference>
<dbReference type="EMBL" id="JBHMBS010000016">
    <property type="protein sequence ID" value="MFB9679542.1"/>
    <property type="molecule type" value="Genomic_DNA"/>
</dbReference>
<keyword evidence="3 6" id="KW-0067">ATP-binding</keyword>
<sequence length="278" mass="29577">MRLSTVSFRYSRRGPWILRDVELTLRPGSVVEVTGRNGAGKSTLLRLTAGFVPPSRGSISDRPGVVGYAPDVFPVDQPFTVAAYLAHMSRVRGLSSGSAAGDLAERLNATHLLDQPLGDLSKGSAQKVGLIQSLLAPPDLLILDEPFAGLDEQTRTELPVIIEEIAARGGTVVVSDHQKQLQDFPGAEHWLVEDGDVTVGTRGPSALPTPGAHPPRDPSGGPLPRLPRDASEEPSPPPPPSSEGSSRQVVIEVVVDADDADEVEQKLRADGYLTRRSS</sequence>
<feature type="domain" description="ABC transporter" evidence="5">
    <location>
        <begin position="1"/>
        <end position="219"/>
    </location>
</feature>
<dbReference type="RefSeq" id="WP_386160951.1">
    <property type="nucleotide sequence ID" value="NZ_JBHMBS010000016.1"/>
</dbReference>
<name>A0ABV5TKB1_9ACTN</name>
<accession>A0ABV5TKB1</accession>
<keyword evidence="2" id="KW-0547">Nucleotide-binding</keyword>
<dbReference type="InterPro" id="IPR003593">
    <property type="entry name" value="AAA+_ATPase"/>
</dbReference>
<protein>
    <submittedName>
        <fullName evidence="6">ATP-binding cassette domain-containing protein</fullName>
    </submittedName>
</protein>
<dbReference type="SMART" id="SM00382">
    <property type="entry name" value="AAA"/>
    <property type="match status" value="1"/>
</dbReference>
<dbReference type="PANTHER" id="PTHR42939">
    <property type="entry name" value="ABC TRANSPORTER ATP-BINDING PROTEIN ALBC-RELATED"/>
    <property type="match status" value="1"/>
</dbReference>